<gene>
    <name evidence="2" type="ORF">LYNGBM3L_43230</name>
</gene>
<dbReference type="Pfam" id="PF18480">
    <property type="entry name" value="DUF5615"/>
    <property type="match status" value="1"/>
</dbReference>
<name>F4XWE6_9CYAN</name>
<evidence type="ECO:0000313" key="2">
    <source>
        <dbReference type="EMBL" id="EGJ31131.1"/>
    </source>
</evidence>
<dbReference type="OrthoDB" id="426381at2"/>
<evidence type="ECO:0000259" key="1">
    <source>
        <dbReference type="Pfam" id="PF18480"/>
    </source>
</evidence>
<sequence>MIFLIDHNLERHAVVLLGNIANQGWLETLPIRFVSFQEVELPIDSNDRIVWRFAQANQMILLTANRKMKGKDALEKVLREENKSNSLPVITIGNADRVLDERAYRDKCVDRLLEIVIEIDNYMGVGRLFIP</sequence>
<accession>F4XWE6</accession>
<feature type="domain" description="DUF5615" evidence="1">
    <location>
        <begin position="1"/>
        <end position="66"/>
    </location>
</feature>
<dbReference type="InterPro" id="IPR041049">
    <property type="entry name" value="DUF5615"/>
</dbReference>
<dbReference type="RefSeq" id="WP_008187665.1">
    <property type="nucleotide sequence ID" value="NZ_GL890942.1"/>
</dbReference>
<keyword evidence="3" id="KW-1185">Reference proteome</keyword>
<reference evidence="3" key="1">
    <citation type="journal article" date="2011" name="Proc. Natl. Acad. Sci. U.S.A.">
        <title>Genomic insights into the physiology and ecology of the marine filamentous cyanobacterium Lyngbya majuscula.</title>
        <authorList>
            <person name="Jones A.C."/>
            <person name="Monroe E.A."/>
            <person name="Podell S."/>
            <person name="Hess W.R."/>
            <person name="Klages S."/>
            <person name="Esquenazi E."/>
            <person name="Niessen S."/>
            <person name="Hoover H."/>
            <person name="Rothmann M."/>
            <person name="Lasken R.S."/>
            <person name="Yates J.R.III."/>
            <person name="Reinhardt R."/>
            <person name="Kube M."/>
            <person name="Burkart M.D."/>
            <person name="Allen E.E."/>
            <person name="Dorrestein P.C."/>
            <person name="Gerwick W.H."/>
            <person name="Gerwick L."/>
        </authorList>
    </citation>
    <scope>NUCLEOTIDE SEQUENCE [LARGE SCALE GENOMIC DNA]</scope>
    <source>
        <strain evidence="3">3L</strain>
    </source>
</reference>
<organism evidence="2 3">
    <name type="scientific">Moorena producens 3L</name>
    <dbReference type="NCBI Taxonomy" id="489825"/>
    <lineage>
        <taxon>Bacteria</taxon>
        <taxon>Bacillati</taxon>
        <taxon>Cyanobacteriota</taxon>
        <taxon>Cyanophyceae</taxon>
        <taxon>Coleofasciculales</taxon>
        <taxon>Coleofasciculaceae</taxon>
        <taxon>Moorena</taxon>
    </lineage>
</organism>
<dbReference type="AlphaFoldDB" id="F4XWE6"/>
<dbReference type="Proteomes" id="UP000003959">
    <property type="component" value="Unassembled WGS sequence"/>
</dbReference>
<dbReference type="EMBL" id="GL890942">
    <property type="protein sequence ID" value="EGJ31131.1"/>
    <property type="molecule type" value="Genomic_DNA"/>
</dbReference>
<evidence type="ECO:0000313" key="3">
    <source>
        <dbReference type="Proteomes" id="UP000003959"/>
    </source>
</evidence>
<proteinExistence type="predicted"/>
<dbReference type="eggNOG" id="ENOG5031ZR3">
    <property type="taxonomic scope" value="Bacteria"/>
</dbReference>
<protein>
    <recommendedName>
        <fullName evidence="1">DUF5615 domain-containing protein</fullName>
    </recommendedName>
</protein>
<dbReference type="HOGENOM" id="CLU_153066_0_0_3"/>